<dbReference type="PANTHER" id="PTHR40057">
    <property type="entry name" value="SLR1162 PROTEIN"/>
    <property type="match status" value="1"/>
</dbReference>
<evidence type="ECO:0000256" key="1">
    <source>
        <dbReference type="SAM" id="Phobius"/>
    </source>
</evidence>
<dbReference type="Proteomes" id="UP000184147">
    <property type="component" value="Unassembled WGS sequence"/>
</dbReference>
<dbReference type="STRING" id="1124188.SAMN05444377_1265"/>
<dbReference type="PANTHER" id="PTHR40057:SF1">
    <property type="entry name" value="SLR1162 PROTEIN"/>
    <property type="match status" value="1"/>
</dbReference>
<keyword evidence="3" id="KW-1185">Reference proteome</keyword>
<reference evidence="2 3" key="1">
    <citation type="submission" date="2016-11" db="EMBL/GenBank/DDBJ databases">
        <authorList>
            <person name="Jaros S."/>
            <person name="Januszkiewicz K."/>
            <person name="Wedrychowicz H."/>
        </authorList>
    </citation>
    <scope>NUCLEOTIDE SEQUENCE [LARGE SCALE GENOMIC DNA]</scope>
    <source>
        <strain evidence="2 3">DSM 25660</strain>
    </source>
</reference>
<evidence type="ECO:0000313" key="2">
    <source>
        <dbReference type="EMBL" id="SHF85336.1"/>
    </source>
</evidence>
<organism evidence="2 3">
    <name type="scientific">Flavobacterium fontis</name>
    <dbReference type="NCBI Taxonomy" id="1124188"/>
    <lineage>
        <taxon>Bacteria</taxon>
        <taxon>Pseudomonadati</taxon>
        <taxon>Bacteroidota</taxon>
        <taxon>Flavobacteriia</taxon>
        <taxon>Flavobacteriales</taxon>
        <taxon>Flavobacteriaceae</taxon>
        <taxon>Flavobacterium</taxon>
    </lineage>
</organism>
<sequence>MKPPKKWKFALMVWIAIYPAITLASYLLGDSIKDLALPIRTLIMTAILVPLMVYVLLPLLRKLFGAWLHT</sequence>
<dbReference type="InterPro" id="IPR038762">
    <property type="entry name" value="ABM_predict"/>
</dbReference>
<protein>
    <submittedName>
        <fullName evidence="2">Uncharacterized protein</fullName>
    </submittedName>
</protein>
<keyword evidence="1" id="KW-0472">Membrane</keyword>
<evidence type="ECO:0000313" key="3">
    <source>
        <dbReference type="Proteomes" id="UP000184147"/>
    </source>
</evidence>
<dbReference type="AlphaFoldDB" id="A0A1M5F1M0"/>
<gene>
    <name evidence="2" type="ORF">SAMN05444377_1265</name>
</gene>
<feature type="transmembrane region" description="Helical" evidence="1">
    <location>
        <begin position="35"/>
        <end position="57"/>
    </location>
</feature>
<accession>A0A1M5F1M0</accession>
<dbReference type="RefSeq" id="WP_073365490.1">
    <property type="nucleotide sequence ID" value="NZ_FQVQ01000026.1"/>
</dbReference>
<name>A0A1M5F1M0_9FLAO</name>
<dbReference type="EMBL" id="FQVQ01000026">
    <property type="protein sequence ID" value="SHF85336.1"/>
    <property type="molecule type" value="Genomic_DNA"/>
</dbReference>
<keyword evidence="1" id="KW-0812">Transmembrane</keyword>
<dbReference type="OrthoDB" id="772949at2"/>
<proteinExistence type="predicted"/>
<feature type="transmembrane region" description="Helical" evidence="1">
    <location>
        <begin position="9"/>
        <end position="29"/>
    </location>
</feature>
<keyword evidence="1" id="KW-1133">Transmembrane helix</keyword>